<dbReference type="EMBL" id="JACJVR010000026">
    <property type="protein sequence ID" value="MBB6691279.1"/>
    <property type="molecule type" value="Genomic_DNA"/>
</dbReference>
<keyword evidence="2" id="KW-1133">Transmembrane helix</keyword>
<reference evidence="5 6" key="1">
    <citation type="submission" date="2020-08" db="EMBL/GenBank/DDBJ databases">
        <title>Cohnella phylogeny.</title>
        <authorList>
            <person name="Dunlap C."/>
        </authorList>
    </citation>
    <scope>NUCLEOTIDE SEQUENCE [LARGE SCALE GENOMIC DNA]</scope>
    <source>
        <strain evidence="5 6">DSM 25239</strain>
    </source>
</reference>
<dbReference type="PROSITE" id="PS50887">
    <property type="entry name" value="GGDEF"/>
    <property type="match status" value="1"/>
</dbReference>
<dbReference type="InterPro" id="IPR031621">
    <property type="entry name" value="HisKA_7TM"/>
</dbReference>
<feature type="transmembrane region" description="Helical" evidence="2">
    <location>
        <begin position="181"/>
        <end position="201"/>
    </location>
</feature>
<evidence type="ECO:0000256" key="2">
    <source>
        <dbReference type="SAM" id="Phobius"/>
    </source>
</evidence>
<dbReference type="PROSITE" id="PS50113">
    <property type="entry name" value="PAC"/>
    <property type="match status" value="1"/>
</dbReference>
<dbReference type="Pfam" id="PF00990">
    <property type="entry name" value="GGDEF"/>
    <property type="match status" value="1"/>
</dbReference>
<evidence type="ECO:0000313" key="5">
    <source>
        <dbReference type="EMBL" id="MBB6691279.1"/>
    </source>
</evidence>
<dbReference type="CDD" id="cd01949">
    <property type="entry name" value="GGDEF"/>
    <property type="match status" value="1"/>
</dbReference>
<dbReference type="Gene3D" id="3.30.70.270">
    <property type="match status" value="1"/>
</dbReference>
<dbReference type="InterPro" id="IPR035965">
    <property type="entry name" value="PAS-like_dom_sf"/>
</dbReference>
<keyword evidence="2" id="KW-0472">Membrane</keyword>
<dbReference type="PANTHER" id="PTHR45138">
    <property type="entry name" value="REGULATORY COMPONENTS OF SENSORY TRANSDUCTION SYSTEM"/>
    <property type="match status" value="1"/>
</dbReference>
<dbReference type="SUPFAM" id="SSF55073">
    <property type="entry name" value="Nucleotide cyclase"/>
    <property type="match status" value="1"/>
</dbReference>
<evidence type="ECO:0000259" key="3">
    <source>
        <dbReference type="PROSITE" id="PS50113"/>
    </source>
</evidence>
<dbReference type="NCBIfam" id="TIGR00254">
    <property type="entry name" value="GGDEF"/>
    <property type="match status" value="1"/>
</dbReference>
<feature type="domain" description="GGDEF" evidence="4">
    <location>
        <begin position="405"/>
        <end position="538"/>
    </location>
</feature>
<gene>
    <name evidence="5" type="ORF">H7B90_07720</name>
</gene>
<dbReference type="RefSeq" id="WP_185135279.1">
    <property type="nucleotide sequence ID" value="NZ_JACJVR010000026.1"/>
</dbReference>
<dbReference type="PANTHER" id="PTHR45138:SF9">
    <property type="entry name" value="DIGUANYLATE CYCLASE DGCM-RELATED"/>
    <property type="match status" value="1"/>
</dbReference>
<dbReference type="InterPro" id="IPR029787">
    <property type="entry name" value="Nucleotide_cyclase"/>
</dbReference>
<feature type="compositionally biased region" description="Basic and acidic residues" evidence="1">
    <location>
        <begin position="298"/>
        <end position="310"/>
    </location>
</feature>
<dbReference type="GO" id="GO:1902201">
    <property type="term" value="P:negative regulation of bacterial-type flagellum-dependent cell motility"/>
    <property type="evidence" value="ECO:0007669"/>
    <property type="project" value="TreeGrafter"/>
</dbReference>
<evidence type="ECO:0000313" key="6">
    <source>
        <dbReference type="Proteomes" id="UP000553776"/>
    </source>
</evidence>
<evidence type="ECO:0000256" key="1">
    <source>
        <dbReference type="SAM" id="MobiDB-lite"/>
    </source>
</evidence>
<feature type="transmembrane region" description="Helical" evidence="2">
    <location>
        <begin position="67"/>
        <end position="91"/>
    </location>
</feature>
<dbReference type="GO" id="GO:0043709">
    <property type="term" value="P:cell adhesion involved in single-species biofilm formation"/>
    <property type="evidence" value="ECO:0007669"/>
    <property type="project" value="TreeGrafter"/>
</dbReference>
<dbReference type="SUPFAM" id="SSF55785">
    <property type="entry name" value="PYP-like sensor domain (PAS domain)"/>
    <property type="match status" value="1"/>
</dbReference>
<name>A0A841TUC4_9BACL</name>
<dbReference type="InterPro" id="IPR050469">
    <property type="entry name" value="Diguanylate_Cyclase"/>
</dbReference>
<feature type="transmembrane region" description="Helical" evidence="2">
    <location>
        <begin position="145"/>
        <end position="169"/>
    </location>
</feature>
<protein>
    <submittedName>
        <fullName evidence="5">Diguanylate cyclase</fullName>
    </submittedName>
</protein>
<sequence>MGSPNSPYIAIAALAGVLNILLAIYAGVKRSDFPGVRTFLWIAAASAVYALGYSFELAGDSLEEIKFWVNVEYAGMPFIPPLCLILALHYVGVGKLLSRKAAALLFLVPILTLLAVTTNDEYHFFYVSMYLREDAPAPLVDLEIGQWYIVHGVYTVACLLGASFLLIRHWKKTKKAYRKQLLAFLFSLLLPFAAAFLYLMGATPSGMDPVPPLTCATSLAMAWSIFRNDVLTVVPVARDTIFDSMRDGALVLDMADRLVDYNRAAAEMIPSLAASTIGMPIGRIWQSEKGTEFPLPRRSPEEERASRTEQAEEPAEPLERQLERQLEWPGPNGVSYYLIRSSPIVRDNGKEAGRIIVLIDITEQRKLQEHLRRLAYFDGLTNIYNRTHFIQLGKQRLEEALTEGRPLSLILFDIDHFKSINDTYGHETGDDAIRHVVEVCRSRLGPEALFGRYGGEEFVVCLPSEGIGEAAALAERLRRAVAASPLETADAAIPVTASFGVAEATPAAGTIKALLREADLALYRSKASGRNAVSLAEPLGRAAGAGT</sequence>
<organism evidence="5 6">
    <name type="scientific">Cohnella xylanilytica</name>
    <dbReference type="NCBI Taxonomy" id="557555"/>
    <lineage>
        <taxon>Bacteria</taxon>
        <taxon>Bacillati</taxon>
        <taxon>Bacillota</taxon>
        <taxon>Bacilli</taxon>
        <taxon>Bacillales</taxon>
        <taxon>Paenibacillaceae</taxon>
        <taxon>Cohnella</taxon>
    </lineage>
</organism>
<dbReference type="GO" id="GO:0052621">
    <property type="term" value="F:diguanylate cyclase activity"/>
    <property type="evidence" value="ECO:0007669"/>
    <property type="project" value="TreeGrafter"/>
</dbReference>
<feature type="transmembrane region" description="Helical" evidence="2">
    <location>
        <begin position="103"/>
        <end position="125"/>
    </location>
</feature>
<dbReference type="InterPro" id="IPR043128">
    <property type="entry name" value="Rev_trsase/Diguanyl_cyclase"/>
</dbReference>
<feature type="transmembrane region" description="Helical" evidence="2">
    <location>
        <begin position="38"/>
        <end position="55"/>
    </location>
</feature>
<keyword evidence="2" id="KW-0812">Transmembrane</keyword>
<dbReference type="Pfam" id="PF08448">
    <property type="entry name" value="PAS_4"/>
    <property type="match status" value="1"/>
</dbReference>
<evidence type="ECO:0000259" key="4">
    <source>
        <dbReference type="PROSITE" id="PS50887"/>
    </source>
</evidence>
<dbReference type="InterPro" id="IPR000700">
    <property type="entry name" value="PAS-assoc_C"/>
</dbReference>
<feature type="region of interest" description="Disordered" evidence="1">
    <location>
        <begin position="291"/>
        <end position="319"/>
    </location>
</feature>
<proteinExistence type="predicted"/>
<accession>A0A841TUC4</accession>
<dbReference type="AlphaFoldDB" id="A0A841TUC4"/>
<dbReference type="Proteomes" id="UP000553776">
    <property type="component" value="Unassembled WGS sequence"/>
</dbReference>
<comment type="caution">
    <text evidence="5">The sequence shown here is derived from an EMBL/GenBank/DDBJ whole genome shotgun (WGS) entry which is preliminary data.</text>
</comment>
<dbReference type="SMART" id="SM00267">
    <property type="entry name" value="GGDEF"/>
    <property type="match status" value="1"/>
</dbReference>
<feature type="domain" description="PAC" evidence="3">
    <location>
        <begin position="320"/>
        <end position="373"/>
    </location>
</feature>
<dbReference type="Gene3D" id="3.30.450.20">
    <property type="entry name" value="PAS domain"/>
    <property type="match status" value="1"/>
</dbReference>
<dbReference type="FunFam" id="3.30.70.270:FF:000001">
    <property type="entry name" value="Diguanylate cyclase domain protein"/>
    <property type="match status" value="1"/>
</dbReference>
<dbReference type="Pfam" id="PF16927">
    <property type="entry name" value="HisKA_7TM"/>
    <property type="match status" value="1"/>
</dbReference>
<dbReference type="GO" id="GO:0005886">
    <property type="term" value="C:plasma membrane"/>
    <property type="evidence" value="ECO:0007669"/>
    <property type="project" value="TreeGrafter"/>
</dbReference>
<dbReference type="InterPro" id="IPR013656">
    <property type="entry name" value="PAS_4"/>
</dbReference>
<keyword evidence="6" id="KW-1185">Reference proteome</keyword>
<dbReference type="InterPro" id="IPR000160">
    <property type="entry name" value="GGDEF_dom"/>
</dbReference>
<feature type="transmembrane region" description="Helical" evidence="2">
    <location>
        <begin position="6"/>
        <end position="26"/>
    </location>
</feature>